<keyword evidence="2" id="KW-0808">Transferase</keyword>
<dbReference type="GO" id="GO:0006493">
    <property type="term" value="P:protein O-linked glycosylation"/>
    <property type="evidence" value="ECO:0007669"/>
    <property type="project" value="TreeGrafter"/>
</dbReference>
<evidence type="ECO:0000256" key="2">
    <source>
        <dbReference type="ARBA" id="ARBA00022679"/>
    </source>
</evidence>
<evidence type="ECO:0000313" key="6">
    <source>
        <dbReference type="Proteomes" id="UP001174909"/>
    </source>
</evidence>
<dbReference type="GO" id="GO:0035252">
    <property type="term" value="F:UDP-xylosyltransferase activity"/>
    <property type="evidence" value="ECO:0007669"/>
    <property type="project" value="TreeGrafter"/>
</dbReference>
<dbReference type="GO" id="GO:0035251">
    <property type="term" value="F:UDP-glucosyltransferase activity"/>
    <property type="evidence" value="ECO:0007669"/>
    <property type="project" value="TreeGrafter"/>
</dbReference>
<dbReference type="Pfam" id="PF05686">
    <property type="entry name" value="Glyco_transf_90"/>
    <property type="match status" value="1"/>
</dbReference>
<reference evidence="5" key="1">
    <citation type="submission" date="2023-03" db="EMBL/GenBank/DDBJ databases">
        <authorList>
            <person name="Steffen K."/>
            <person name="Cardenas P."/>
        </authorList>
    </citation>
    <scope>NUCLEOTIDE SEQUENCE</scope>
</reference>
<keyword evidence="3" id="KW-0732">Signal</keyword>
<sequence>MDAATFLVGVAALVLVLKVGACTTESCSMEDASGCSGGTHRSIMTDSRWQGYLDLIASSVAEYGGCVGERCDCLGDQIAQDLMVWRERGGIDIAEFEQAKARRGGVHYQIVNHTLYREEECMFPSRCKGIEHFILKIIHGLPDAEMIVNVRDNPQSPTYSGPLPILSFSKTSANYDIMYPAWTFWAGGPAISTEPKGLGRWDLKRKTIAESSDNWLWEDKRTIAFFRGSRYFLEVISYPLQLESICSIMVGIVQAKQ</sequence>
<evidence type="ECO:0000259" key="4">
    <source>
        <dbReference type="Pfam" id="PF05686"/>
    </source>
</evidence>
<dbReference type="GO" id="GO:0045747">
    <property type="term" value="P:positive regulation of Notch signaling pathway"/>
    <property type="evidence" value="ECO:0007669"/>
    <property type="project" value="TreeGrafter"/>
</dbReference>
<evidence type="ECO:0000256" key="3">
    <source>
        <dbReference type="SAM" id="SignalP"/>
    </source>
</evidence>
<feature type="domain" description="Glycosyl transferase CAP10" evidence="4">
    <location>
        <begin position="69"/>
        <end position="230"/>
    </location>
</feature>
<organism evidence="5 6">
    <name type="scientific">Geodia barretti</name>
    <name type="common">Barrett's horny sponge</name>
    <dbReference type="NCBI Taxonomy" id="519541"/>
    <lineage>
        <taxon>Eukaryota</taxon>
        <taxon>Metazoa</taxon>
        <taxon>Porifera</taxon>
        <taxon>Demospongiae</taxon>
        <taxon>Heteroscleromorpha</taxon>
        <taxon>Tetractinellida</taxon>
        <taxon>Astrophorina</taxon>
        <taxon>Geodiidae</taxon>
        <taxon>Geodia</taxon>
    </lineage>
</organism>
<dbReference type="AlphaFoldDB" id="A0AA35QVV6"/>
<dbReference type="EMBL" id="CASHTH010000206">
    <property type="protein sequence ID" value="CAI7994096.1"/>
    <property type="molecule type" value="Genomic_DNA"/>
</dbReference>
<name>A0AA35QVV6_GEOBA</name>
<gene>
    <name evidence="5" type="ORF">GBAR_LOCUS1379</name>
</gene>
<keyword evidence="6" id="KW-1185">Reference proteome</keyword>
<feature type="chain" id="PRO_5041395552" evidence="3">
    <location>
        <begin position="22"/>
        <end position="257"/>
    </location>
</feature>
<evidence type="ECO:0000256" key="1">
    <source>
        <dbReference type="ARBA" id="ARBA00010118"/>
    </source>
</evidence>
<dbReference type="Proteomes" id="UP001174909">
    <property type="component" value="Unassembled WGS sequence"/>
</dbReference>
<protein>
    <submittedName>
        <fullName evidence="5">Protein O-glucosyltransferase 1</fullName>
    </submittedName>
</protein>
<comment type="similarity">
    <text evidence="1">Belongs to the glycosyltransferase 90 family.</text>
</comment>
<proteinExistence type="inferred from homology"/>
<dbReference type="InterPro" id="IPR051091">
    <property type="entry name" value="O-Glucosyltr/Glycosyltrsf_90"/>
</dbReference>
<evidence type="ECO:0000313" key="5">
    <source>
        <dbReference type="EMBL" id="CAI7994096.1"/>
    </source>
</evidence>
<dbReference type="PANTHER" id="PTHR12203:SF35">
    <property type="entry name" value="PROTEIN O-GLUCOSYLTRANSFERASE 1"/>
    <property type="match status" value="1"/>
</dbReference>
<feature type="signal peptide" evidence="3">
    <location>
        <begin position="1"/>
        <end position="21"/>
    </location>
</feature>
<dbReference type="InterPro" id="IPR006598">
    <property type="entry name" value="CAP10"/>
</dbReference>
<dbReference type="GO" id="GO:0012505">
    <property type="term" value="C:endomembrane system"/>
    <property type="evidence" value="ECO:0007669"/>
    <property type="project" value="TreeGrafter"/>
</dbReference>
<comment type="caution">
    <text evidence="5">The sequence shown here is derived from an EMBL/GenBank/DDBJ whole genome shotgun (WGS) entry which is preliminary data.</text>
</comment>
<dbReference type="PANTHER" id="PTHR12203">
    <property type="entry name" value="KDEL LYS-ASP-GLU-LEU CONTAINING - RELATED"/>
    <property type="match status" value="1"/>
</dbReference>
<accession>A0AA35QVV6</accession>